<dbReference type="PANTHER" id="PTHR43280:SF28">
    <property type="entry name" value="HTH-TYPE TRANSCRIPTIONAL ACTIVATOR RHAS"/>
    <property type="match status" value="1"/>
</dbReference>
<dbReference type="RefSeq" id="WP_041047419.1">
    <property type="nucleotide sequence ID" value="NZ_JXAK01000014.1"/>
</dbReference>
<dbReference type="Gene3D" id="3.40.50.2300">
    <property type="match status" value="1"/>
</dbReference>
<evidence type="ECO:0000259" key="5">
    <source>
        <dbReference type="PROSITE" id="PS01124"/>
    </source>
</evidence>
<dbReference type="InterPro" id="IPR009057">
    <property type="entry name" value="Homeodomain-like_sf"/>
</dbReference>
<dbReference type="PROSITE" id="PS01124">
    <property type="entry name" value="HTH_ARAC_FAMILY_2"/>
    <property type="match status" value="1"/>
</dbReference>
<organism evidence="7 8">
    <name type="scientific">Gordoniibacillus kamchatkensis</name>
    <dbReference type="NCBI Taxonomy" id="1590651"/>
    <lineage>
        <taxon>Bacteria</taxon>
        <taxon>Bacillati</taxon>
        <taxon>Bacillota</taxon>
        <taxon>Bacilli</taxon>
        <taxon>Bacillales</taxon>
        <taxon>Paenibacillaceae</taxon>
        <taxon>Gordoniibacillus</taxon>
    </lineage>
</organism>
<dbReference type="InterPro" id="IPR018060">
    <property type="entry name" value="HTH_AraC"/>
</dbReference>
<feature type="domain" description="Response regulatory" evidence="6">
    <location>
        <begin position="2"/>
        <end position="119"/>
    </location>
</feature>
<dbReference type="PANTHER" id="PTHR43280">
    <property type="entry name" value="ARAC-FAMILY TRANSCRIPTIONAL REGULATOR"/>
    <property type="match status" value="1"/>
</dbReference>
<evidence type="ECO:0000256" key="2">
    <source>
        <dbReference type="ARBA" id="ARBA00023125"/>
    </source>
</evidence>
<evidence type="ECO:0000256" key="4">
    <source>
        <dbReference type="PROSITE-ProRule" id="PRU00169"/>
    </source>
</evidence>
<keyword evidence="8" id="KW-1185">Reference proteome</keyword>
<dbReference type="Proteomes" id="UP000031967">
    <property type="component" value="Unassembled WGS sequence"/>
</dbReference>
<dbReference type="Gene3D" id="1.10.10.60">
    <property type="entry name" value="Homeodomain-like"/>
    <property type="match status" value="2"/>
</dbReference>
<dbReference type="Pfam" id="PF17853">
    <property type="entry name" value="GGDEF_2"/>
    <property type="match status" value="1"/>
</dbReference>
<feature type="domain" description="HTH araC/xylS-type" evidence="5">
    <location>
        <begin position="424"/>
        <end position="522"/>
    </location>
</feature>
<keyword evidence="1" id="KW-0805">Transcription regulation</keyword>
<evidence type="ECO:0000256" key="1">
    <source>
        <dbReference type="ARBA" id="ARBA00023015"/>
    </source>
</evidence>
<dbReference type="EMBL" id="JXAK01000014">
    <property type="protein sequence ID" value="KIL40947.1"/>
    <property type="molecule type" value="Genomic_DNA"/>
</dbReference>
<dbReference type="InterPro" id="IPR020449">
    <property type="entry name" value="Tscrpt_reg_AraC-type_HTH"/>
</dbReference>
<dbReference type="Pfam" id="PF12833">
    <property type="entry name" value="HTH_18"/>
    <property type="match status" value="1"/>
</dbReference>
<dbReference type="InterPro" id="IPR041522">
    <property type="entry name" value="CdaR_GGDEF"/>
</dbReference>
<accession>A0ABR5AKR0</accession>
<comment type="caution">
    <text evidence="7">The sequence shown here is derived from an EMBL/GenBank/DDBJ whole genome shotgun (WGS) entry which is preliminary data.</text>
</comment>
<dbReference type="CDD" id="cd17536">
    <property type="entry name" value="REC_YesN-like"/>
    <property type="match status" value="1"/>
</dbReference>
<keyword evidence="2" id="KW-0238">DNA-binding</keyword>
<dbReference type="SUPFAM" id="SSF52172">
    <property type="entry name" value="CheY-like"/>
    <property type="match status" value="1"/>
</dbReference>
<dbReference type="InterPro" id="IPR001789">
    <property type="entry name" value="Sig_transdc_resp-reg_receiver"/>
</dbReference>
<feature type="modified residue" description="4-aspartylphosphate" evidence="4">
    <location>
        <position position="54"/>
    </location>
</feature>
<proteinExistence type="predicted"/>
<sequence>MRLLIVDDEVIIRTGLCTVIDWKELGLDLLPPASSAEEVLERLAEDKPHIVLTDIRMPGMDGIELAKEIKKVLPDAEIVILTGYDDFAYAQQALREGVSDYLLKTSGPEEIIKAALQAKQHILAKWEAKKQESVQSAALLSQLLEEALDGQTEAAAQLAPLLDERFERSGAHPHALAQSALSGTVTVAIVTASGWGEGSLAGLLLGAVENMLSELLPSVTLMKKDRVIVVMRGTESAAAAERSGLERALQRVRETLKCELFAAVGSPATAYGQLHASYREAEEVFSYRSLLGEQGIYYREQIQHRQGGRTVCSHKEESELAAILMSNDPTQLRHWVNRLVRAEMESPAATPATLQAFMQSLVIAGHRWLERTKGDRSSEGAPPAVFVSGDGQRRRPEEEVFQLLSAVMAAFHETMADTRYSYVHKAIAYIRGRLDQAVTLQQVANFVHLNPNHFSEVFKKETGQSYIEFVTRERMQLAAQLLLSSRKKISEIAGEVGYGDMKYFSQQFKKYSGLTPSEFRQSPNG</sequence>
<dbReference type="PROSITE" id="PS50110">
    <property type="entry name" value="RESPONSE_REGULATORY"/>
    <property type="match status" value="1"/>
</dbReference>
<reference evidence="7 8" key="1">
    <citation type="submission" date="2014-12" db="EMBL/GenBank/DDBJ databases">
        <title>Draft genome sequence of Paenibacillus kamchatkensis strain B-2647.</title>
        <authorList>
            <person name="Karlyshev A.V."/>
            <person name="Kudryashova E.B."/>
        </authorList>
    </citation>
    <scope>NUCLEOTIDE SEQUENCE [LARGE SCALE GENOMIC DNA]</scope>
    <source>
        <strain evidence="7 8">VKM B-2647</strain>
    </source>
</reference>
<evidence type="ECO:0000256" key="3">
    <source>
        <dbReference type="ARBA" id="ARBA00023163"/>
    </source>
</evidence>
<protein>
    <submittedName>
        <fullName evidence="7">Response regulator receiver protein</fullName>
    </submittedName>
</protein>
<dbReference type="InterPro" id="IPR011006">
    <property type="entry name" value="CheY-like_superfamily"/>
</dbReference>
<evidence type="ECO:0000259" key="6">
    <source>
        <dbReference type="PROSITE" id="PS50110"/>
    </source>
</evidence>
<gene>
    <name evidence="7" type="ORF">SD70_09915</name>
</gene>
<keyword evidence="4" id="KW-0597">Phosphoprotein</keyword>
<keyword evidence="3" id="KW-0804">Transcription</keyword>
<dbReference type="SUPFAM" id="SSF46689">
    <property type="entry name" value="Homeodomain-like"/>
    <property type="match status" value="2"/>
</dbReference>
<dbReference type="Pfam" id="PF00072">
    <property type="entry name" value="Response_reg"/>
    <property type="match status" value="1"/>
</dbReference>
<dbReference type="SMART" id="SM00342">
    <property type="entry name" value="HTH_ARAC"/>
    <property type="match status" value="1"/>
</dbReference>
<evidence type="ECO:0000313" key="7">
    <source>
        <dbReference type="EMBL" id="KIL40947.1"/>
    </source>
</evidence>
<dbReference type="SMART" id="SM00448">
    <property type="entry name" value="REC"/>
    <property type="match status" value="1"/>
</dbReference>
<name>A0ABR5AKR0_9BACL</name>
<dbReference type="PRINTS" id="PR00032">
    <property type="entry name" value="HTHARAC"/>
</dbReference>
<evidence type="ECO:0000313" key="8">
    <source>
        <dbReference type="Proteomes" id="UP000031967"/>
    </source>
</evidence>